<dbReference type="EMBL" id="CADEAL010000482">
    <property type="protein sequence ID" value="CAB1420807.1"/>
    <property type="molecule type" value="Genomic_DNA"/>
</dbReference>
<sequence>MTSPAPERLHSNTLLRGCLQTSWLEAHFHPVFKTKTRRVSVILVFDCTFFQSVSSALGAEPVNPRYRQTAWEESEGSREVGEIQVDPFSSPRRLLGEEEEEGGGGGGGGGACVPKITVRPPRSLSPEASAAVLTENNAQPAKSVLL</sequence>
<reference evidence="2" key="1">
    <citation type="submission" date="2020-03" db="EMBL/GenBank/DDBJ databases">
        <authorList>
            <person name="Weist P."/>
        </authorList>
    </citation>
    <scope>NUCLEOTIDE SEQUENCE</scope>
</reference>
<proteinExistence type="predicted"/>
<feature type="region of interest" description="Disordered" evidence="1">
    <location>
        <begin position="68"/>
        <end position="146"/>
    </location>
</feature>
<evidence type="ECO:0000313" key="2">
    <source>
        <dbReference type="EMBL" id="CAB1420807.1"/>
    </source>
</evidence>
<keyword evidence="3" id="KW-1185">Reference proteome</keyword>
<evidence type="ECO:0000256" key="1">
    <source>
        <dbReference type="SAM" id="MobiDB-lite"/>
    </source>
</evidence>
<dbReference type="Proteomes" id="UP001153269">
    <property type="component" value="Unassembled WGS sequence"/>
</dbReference>
<protein>
    <submittedName>
        <fullName evidence="2">Uncharacterized protein</fullName>
    </submittedName>
</protein>
<comment type="caution">
    <text evidence="2">The sequence shown here is derived from an EMBL/GenBank/DDBJ whole genome shotgun (WGS) entry which is preliminary data.</text>
</comment>
<gene>
    <name evidence="2" type="ORF">PLEPLA_LOCUS8684</name>
</gene>
<name>A0A9N7TY43_PLEPL</name>
<accession>A0A9N7TY43</accession>
<evidence type="ECO:0000313" key="3">
    <source>
        <dbReference type="Proteomes" id="UP001153269"/>
    </source>
</evidence>
<organism evidence="2 3">
    <name type="scientific">Pleuronectes platessa</name>
    <name type="common">European plaice</name>
    <dbReference type="NCBI Taxonomy" id="8262"/>
    <lineage>
        <taxon>Eukaryota</taxon>
        <taxon>Metazoa</taxon>
        <taxon>Chordata</taxon>
        <taxon>Craniata</taxon>
        <taxon>Vertebrata</taxon>
        <taxon>Euteleostomi</taxon>
        <taxon>Actinopterygii</taxon>
        <taxon>Neopterygii</taxon>
        <taxon>Teleostei</taxon>
        <taxon>Neoteleostei</taxon>
        <taxon>Acanthomorphata</taxon>
        <taxon>Carangaria</taxon>
        <taxon>Pleuronectiformes</taxon>
        <taxon>Pleuronectoidei</taxon>
        <taxon>Pleuronectidae</taxon>
        <taxon>Pleuronectes</taxon>
    </lineage>
</organism>
<dbReference type="AlphaFoldDB" id="A0A9N7TY43"/>